<dbReference type="Pfam" id="PF00535">
    <property type="entry name" value="Glycos_transf_2"/>
    <property type="match status" value="1"/>
</dbReference>
<dbReference type="InterPro" id="IPR011990">
    <property type="entry name" value="TPR-like_helical_dom_sf"/>
</dbReference>
<dbReference type="InterPro" id="IPR029044">
    <property type="entry name" value="Nucleotide-diphossugar_trans"/>
</dbReference>
<keyword evidence="2" id="KW-0808">Transferase</keyword>
<dbReference type="SUPFAM" id="SSF53448">
    <property type="entry name" value="Nucleotide-diphospho-sugar transferases"/>
    <property type="match status" value="1"/>
</dbReference>
<dbReference type="PANTHER" id="PTHR43630">
    <property type="entry name" value="POLY-BETA-1,6-N-ACETYL-D-GLUCOSAMINE SYNTHASE"/>
    <property type="match status" value="1"/>
</dbReference>
<dbReference type="Proteomes" id="UP000824221">
    <property type="component" value="Unassembled WGS sequence"/>
</dbReference>
<evidence type="ECO:0000313" key="3">
    <source>
        <dbReference type="Proteomes" id="UP000824221"/>
    </source>
</evidence>
<dbReference type="InterPro" id="IPR001173">
    <property type="entry name" value="Glyco_trans_2-like"/>
</dbReference>
<dbReference type="CDD" id="cd02511">
    <property type="entry name" value="Beta4Glucosyltransferase"/>
    <property type="match status" value="1"/>
</dbReference>
<feature type="domain" description="Glycosyltransferase 2-like" evidence="1">
    <location>
        <begin position="5"/>
        <end position="104"/>
    </location>
</feature>
<evidence type="ECO:0000259" key="1">
    <source>
        <dbReference type="Pfam" id="PF00535"/>
    </source>
</evidence>
<gene>
    <name evidence="2" type="ORF">H9797_02695</name>
</gene>
<organism evidence="2 3">
    <name type="scientific">Candidatus Gallimonas gallistercoris</name>
    <dbReference type="NCBI Taxonomy" id="2838602"/>
    <lineage>
        <taxon>Bacteria</taxon>
        <taxon>Bacillati</taxon>
        <taxon>Bacillota</taxon>
        <taxon>Clostridia</taxon>
        <taxon>Candidatus Gallimonas</taxon>
    </lineage>
</organism>
<dbReference type="AlphaFoldDB" id="A0A9D2H2E2"/>
<dbReference type="EMBL" id="DXAJ01000039">
    <property type="protein sequence ID" value="HJA02271.1"/>
    <property type="molecule type" value="Genomic_DNA"/>
</dbReference>
<proteinExistence type="predicted"/>
<dbReference type="InterPro" id="IPR019734">
    <property type="entry name" value="TPR_rpt"/>
</dbReference>
<accession>A0A9D2H2E2</accession>
<sequence length="353" mass="41322">MSTLSLCMIVKDEETVLERCLESVRELFDEIVVIDTGSVDRTREIALSFGAFVYDFPWRDDFSAARNFSFAKAKGDYLFWMDADDVLPPPSRERFPALRAFLEEERPDTLFLPYECMRQDDAPSLVFRRERVLRRCPMARWVGRVHECIVPFGKQSFFDLPVRHLGSEKQRGERNLRIYEKWEKEEPLSPRDAFYFGRELYYHRRYEEAAVRLEGMLKGDGWYVNKIEACKALALCFEAQDLPERALSALFQSFLYGEPRASVCCELGRLFQSQGRIRDAAFWYEAALSCRDHSEEGDFETPDSRSLTPLLSLVCCYDALGEKERALAFHRRTEELFPRHPAVLHNRAYFEQT</sequence>
<dbReference type="Gene3D" id="3.90.550.10">
    <property type="entry name" value="Spore Coat Polysaccharide Biosynthesis Protein SpsA, Chain A"/>
    <property type="match status" value="1"/>
</dbReference>
<comment type="caution">
    <text evidence="2">The sequence shown here is derived from an EMBL/GenBank/DDBJ whole genome shotgun (WGS) entry which is preliminary data.</text>
</comment>
<name>A0A9D2H2E2_9FIRM</name>
<dbReference type="Gene3D" id="1.25.40.10">
    <property type="entry name" value="Tetratricopeptide repeat domain"/>
    <property type="match status" value="1"/>
</dbReference>
<reference evidence="2" key="1">
    <citation type="journal article" date="2021" name="PeerJ">
        <title>Extensive microbial diversity within the chicken gut microbiome revealed by metagenomics and culture.</title>
        <authorList>
            <person name="Gilroy R."/>
            <person name="Ravi A."/>
            <person name="Getino M."/>
            <person name="Pursley I."/>
            <person name="Horton D.L."/>
            <person name="Alikhan N.F."/>
            <person name="Baker D."/>
            <person name="Gharbi K."/>
            <person name="Hall N."/>
            <person name="Watson M."/>
            <person name="Adriaenssens E.M."/>
            <person name="Foster-Nyarko E."/>
            <person name="Jarju S."/>
            <person name="Secka A."/>
            <person name="Antonio M."/>
            <person name="Oren A."/>
            <person name="Chaudhuri R.R."/>
            <person name="La Ragione R."/>
            <person name="Hildebrand F."/>
            <person name="Pallen M.J."/>
        </authorList>
    </citation>
    <scope>NUCLEOTIDE SEQUENCE</scope>
    <source>
        <strain evidence="2">CHK156-179</strain>
    </source>
</reference>
<dbReference type="SUPFAM" id="SSF48452">
    <property type="entry name" value="TPR-like"/>
    <property type="match status" value="1"/>
</dbReference>
<protein>
    <submittedName>
        <fullName evidence="2">Glycosyltransferase</fullName>
        <ecNumber evidence="2">2.4.-.-</ecNumber>
    </submittedName>
</protein>
<evidence type="ECO:0000313" key="2">
    <source>
        <dbReference type="EMBL" id="HJA02271.1"/>
    </source>
</evidence>
<dbReference type="SMART" id="SM00028">
    <property type="entry name" value="TPR"/>
    <property type="match status" value="2"/>
</dbReference>
<keyword evidence="2" id="KW-0328">Glycosyltransferase</keyword>
<dbReference type="EC" id="2.4.-.-" evidence="2"/>
<dbReference type="PANTHER" id="PTHR43630:SF2">
    <property type="entry name" value="GLYCOSYLTRANSFERASE"/>
    <property type="match status" value="1"/>
</dbReference>
<reference evidence="2" key="2">
    <citation type="submission" date="2021-04" db="EMBL/GenBank/DDBJ databases">
        <authorList>
            <person name="Gilroy R."/>
        </authorList>
    </citation>
    <scope>NUCLEOTIDE SEQUENCE</scope>
    <source>
        <strain evidence="2">CHK156-179</strain>
    </source>
</reference>
<dbReference type="GO" id="GO:0016757">
    <property type="term" value="F:glycosyltransferase activity"/>
    <property type="evidence" value="ECO:0007669"/>
    <property type="project" value="UniProtKB-KW"/>
</dbReference>